<evidence type="ECO:0000256" key="4">
    <source>
        <dbReference type="ARBA" id="ARBA00022989"/>
    </source>
</evidence>
<name>A0AAQ4CQ05_9CREN</name>
<reference evidence="9 10" key="1">
    <citation type="journal article" date="2022" name="Microbiol. Resour. Announc.">
        <title>Complete Genome Sequence of the Hyperthermophilic and Acidophilic Archaeon Saccharolobus caldissimus Strain HS-3T.</title>
        <authorList>
            <person name="Sakai H.D."/>
            <person name="Kurosawa N."/>
        </authorList>
    </citation>
    <scope>NUCLEOTIDE SEQUENCE [LARGE SCALE GENOMIC DNA]</scope>
    <source>
        <strain evidence="9 10">JCM32116</strain>
    </source>
</reference>
<keyword evidence="10" id="KW-1185">Reference proteome</keyword>
<dbReference type="GO" id="GO:0042773">
    <property type="term" value="P:ATP synthesis coupled electron transport"/>
    <property type="evidence" value="ECO:0007669"/>
    <property type="project" value="InterPro"/>
</dbReference>
<keyword evidence="3 7" id="KW-0812">Transmembrane</keyword>
<evidence type="ECO:0000256" key="5">
    <source>
        <dbReference type="ARBA" id="ARBA00023002"/>
    </source>
</evidence>
<dbReference type="PRINTS" id="PR01437">
    <property type="entry name" value="NUOXDRDTASE4"/>
</dbReference>
<dbReference type="KEGG" id="scas:SACC_09030"/>
<evidence type="ECO:0000256" key="6">
    <source>
        <dbReference type="ARBA" id="ARBA00023136"/>
    </source>
</evidence>
<dbReference type="InterPro" id="IPR003918">
    <property type="entry name" value="NADH_UbQ_OxRdtase"/>
</dbReference>
<proteinExistence type="predicted"/>
<feature type="transmembrane region" description="Helical" evidence="7">
    <location>
        <begin position="190"/>
        <end position="212"/>
    </location>
</feature>
<dbReference type="AlphaFoldDB" id="A0AAQ4CQ05"/>
<comment type="subcellular location">
    <subcellularLocation>
        <location evidence="1">Cell membrane</location>
        <topology evidence="1">Multi-pass membrane protein</topology>
    </subcellularLocation>
</comment>
<evidence type="ECO:0000259" key="8">
    <source>
        <dbReference type="Pfam" id="PF00361"/>
    </source>
</evidence>
<dbReference type="EMBL" id="AP025226">
    <property type="protein sequence ID" value="BDB97886.1"/>
    <property type="molecule type" value="Genomic_DNA"/>
</dbReference>
<dbReference type="Proteomes" id="UP001319921">
    <property type="component" value="Chromosome"/>
</dbReference>
<dbReference type="InterPro" id="IPR052175">
    <property type="entry name" value="ComplexI-like_HydComp"/>
</dbReference>
<feature type="transmembrane region" description="Helical" evidence="7">
    <location>
        <begin position="224"/>
        <end position="242"/>
    </location>
</feature>
<dbReference type="GO" id="GO:0005886">
    <property type="term" value="C:plasma membrane"/>
    <property type="evidence" value="ECO:0007669"/>
    <property type="project" value="UniProtKB-SubCell"/>
</dbReference>
<evidence type="ECO:0000313" key="9">
    <source>
        <dbReference type="EMBL" id="BDB97886.1"/>
    </source>
</evidence>
<feature type="transmembrane region" description="Helical" evidence="7">
    <location>
        <begin position="147"/>
        <end position="170"/>
    </location>
</feature>
<keyword evidence="5" id="KW-0560">Oxidoreductase</keyword>
<dbReference type="PANTHER" id="PTHR42682">
    <property type="entry name" value="HYDROGENASE-4 COMPONENT F"/>
    <property type="match status" value="1"/>
</dbReference>
<evidence type="ECO:0000256" key="3">
    <source>
        <dbReference type="ARBA" id="ARBA00022692"/>
    </source>
</evidence>
<keyword evidence="6 7" id="KW-0472">Membrane</keyword>
<feature type="transmembrane region" description="Helical" evidence="7">
    <location>
        <begin position="254"/>
        <end position="271"/>
    </location>
</feature>
<evidence type="ECO:0000313" key="10">
    <source>
        <dbReference type="Proteomes" id="UP001319921"/>
    </source>
</evidence>
<feature type="transmembrane region" description="Helical" evidence="7">
    <location>
        <begin position="6"/>
        <end position="22"/>
    </location>
</feature>
<dbReference type="InterPro" id="IPR001750">
    <property type="entry name" value="ND/Mrp_TM"/>
</dbReference>
<protein>
    <submittedName>
        <fullName evidence="9">Hydrogenase 4 subunit F</fullName>
    </submittedName>
</protein>
<dbReference type="GeneID" id="68865647"/>
<dbReference type="PANTHER" id="PTHR42682:SF5">
    <property type="entry name" value="HYDROGENASE-4 COMPONENT F"/>
    <property type="match status" value="1"/>
</dbReference>
<feature type="transmembrane region" description="Helical" evidence="7">
    <location>
        <begin position="291"/>
        <end position="312"/>
    </location>
</feature>
<feature type="transmembrane region" description="Helical" evidence="7">
    <location>
        <begin position="349"/>
        <end position="372"/>
    </location>
</feature>
<evidence type="ECO:0000256" key="2">
    <source>
        <dbReference type="ARBA" id="ARBA00022475"/>
    </source>
</evidence>
<sequence length="447" mass="50048">MREMFLELLLLSSPIIVNIGSFNIRLLKALSLASSSLDLIISLLLYFKIPVENIFFIDKVTIYFLFIVCSIYLLSVLYSLKYIEVEESRGIVSEKLYYILLNFFVASMMFSTVINNYGLMWVGVELTTVTSALLITTEYSEISLEAAWRYIIIVSAGVTIALFSVILIYYEYHILTVTSILSSQPKDNLIIRLAVALALIGFGTKVGVFPMYTWLPDAHSESPSPISALFSASLLPVAMYVLYRIYQIYPLTNLYVLLPTLSIITASIILLKQWHIKRMFAYSTIENMNLALIGLVTGQVFGAIILLLAHAFGKAAAFYSSGIIIKTFNEKKIDEINGLYKMRITSSSLLLSSMAVTGAPPFGTFIGEFLILKTLIQYGYIIEFSFIIMFLALIFISINYNISKMIFSKPKYNRLLKEPKLMSLVSLISSIISLGIGIILIILGVIG</sequence>
<feature type="transmembrane region" description="Helical" evidence="7">
    <location>
        <begin position="421"/>
        <end position="446"/>
    </location>
</feature>
<evidence type="ECO:0000256" key="1">
    <source>
        <dbReference type="ARBA" id="ARBA00004651"/>
    </source>
</evidence>
<dbReference type="RefSeq" id="WP_425594791.1">
    <property type="nucleotide sequence ID" value="NZ_AP025226.1"/>
</dbReference>
<keyword evidence="4 7" id="KW-1133">Transmembrane helix</keyword>
<accession>A0AAQ4CQ05</accession>
<feature type="domain" description="NADH:quinone oxidoreductase/Mrp antiporter transmembrane" evidence="8">
    <location>
        <begin position="117"/>
        <end position="386"/>
    </location>
</feature>
<feature type="transmembrane region" description="Helical" evidence="7">
    <location>
        <begin position="61"/>
        <end position="83"/>
    </location>
</feature>
<gene>
    <name evidence="9" type="ORF">SACC_09030</name>
</gene>
<keyword evidence="2" id="KW-1003">Cell membrane</keyword>
<organism evidence="9 10">
    <name type="scientific">Saccharolobus caldissimus</name>
    <dbReference type="NCBI Taxonomy" id="1702097"/>
    <lineage>
        <taxon>Archaea</taxon>
        <taxon>Thermoproteota</taxon>
        <taxon>Thermoprotei</taxon>
        <taxon>Sulfolobales</taxon>
        <taxon>Sulfolobaceae</taxon>
        <taxon>Saccharolobus</taxon>
    </lineage>
</organism>
<dbReference type="GO" id="GO:0016491">
    <property type="term" value="F:oxidoreductase activity"/>
    <property type="evidence" value="ECO:0007669"/>
    <property type="project" value="UniProtKB-KW"/>
</dbReference>
<feature type="transmembrane region" description="Helical" evidence="7">
    <location>
        <begin position="378"/>
        <end position="400"/>
    </location>
</feature>
<dbReference type="Pfam" id="PF00361">
    <property type="entry name" value="Proton_antipo_M"/>
    <property type="match status" value="1"/>
</dbReference>
<evidence type="ECO:0000256" key="7">
    <source>
        <dbReference type="SAM" id="Phobius"/>
    </source>
</evidence>
<feature type="transmembrane region" description="Helical" evidence="7">
    <location>
        <begin position="95"/>
        <end position="114"/>
    </location>
</feature>
<dbReference type="GO" id="GO:0008137">
    <property type="term" value="F:NADH dehydrogenase (ubiquinone) activity"/>
    <property type="evidence" value="ECO:0007669"/>
    <property type="project" value="InterPro"/>
</dbReference>
<dbReference type="NCBIfam" id="NF005042">
    <property type="entry name" value="PRK06458.1-2"/>
    <property type="match status" value="1"/>
</dbReference>